<accession>A0ABN9TSP6</accession>
<evidence type="ECO:0000313" key="5">
    <source>
        <dbReference type="Proteomes" id="UP001189429"/>
    </source>
</evidence>
<evidence type="ECO:0000313" key="4">
    <source>
        <dbReference type="EMBL" id="CAK0849178.1"/>
    </source>
</evidence>
<dbReference type="SUPFAM" id="SSF56349">
    <property type="entry name" value="DNA breaking-rejoining enzymes"/>
    <property type="match status" value="1"/>
</dbReference>
<dbReference type="InterPro" id="IPR011010">
    <property type="entry name" value="DNA_brk_join_enz"/>
</dbReference>
<dbReference type="Proteomes" id="UP001189429">
    <property type="component" value="Unassembled WGS sequence"/>
</dbReference>
<keyword evidence="3" id="KW-0472">Membrane</keyword>
<evidence type="ECO:0000256" key="2">
    <source>
        <dbReference type="SAM" id="MobiDB-lite"/>
    </source>
</evidence>
<gene>
    <name evidence="4" type="ORF">PCOR1329_LOCUS41927</name>
</gene>
<protein>
    <recommendedName>
        <fullName evidence="6">Tyr recombinase domain-containing protein</fullName>
    </recommendedName>
</protein>
<feature type="non-terminal residue" evidence="4">
    <location>
        <position position="1"/>
    </location>
</feature>
<sequence>VMLQKLGEGTRSGYEGGWRQWTACRAAQGLSPWLQGRGRGERTSDEDALIDFVVIMAVALSRTEGAVKQKLFAIRYAHLMVGHGDPLLHRGRLWTTLAGLRRLQGPSSRRKRPVTPLMLLWLKQHIHADAGLSQADAATLFAAVLLAFSFLLRASEYLVVAGRSWSVDRVVHGEDIEARLEGGRVGQFAQADDCVLHIKGSKTDQYNVGAVRNQYATHSALCPVEALAAMQAQHPQRFDHGAEARLPLFRWASGTPVKREEVQHFLTLAGLAAGLKREEIGSRSLRIGGATAMYHVTDDLAKVQRYGRWASDSFHAYLWESHEPQRDVARRMANDHSELTTPAAKPQEGAAGASAKRAPPRGLSALGAAAAAAAALGQAAAASQELAVVEEDKKRVSVRLAADGEDITIAIPLEIMVEVIVSLVVVLATTLAMAWHCWCSPRRGRRPQGSSGAPKETMEGDRRTGKKPKKIYCDAGIQGPVHYSGTRYLHKNQGFQRGGEVTREVAAKPHLG</sequence>
<keyword evidence="5" id="KW-1185">Reference proteome</keyword>
<dbReference type="PANTHER" id="PTHR34605:SF3">
    <property type="entry name" value="P CELL-TYPE AGGLUTINATION PROTEIN MAP4-LIKE-RELATED"/>
    <property type="match status" value="1"/>
</dbReference>
<feature type="region of interest" description="Disordered" evidence="2">
    <location>
        <begin position="332"/>
        <end position="358"/>
    </location>
</feature>
<dbReference type="InterPro" id="IPR052925">
    <property type="entry name" value="Phage_Integrase-like_Recomb"/>
</dbReference>
<dbReference type="PANTHER" id="PTHR34605">
    <property type="entry name" value="PHAGE_INTEGRASE DOMAIN-CONTAINING PROTEIN"/>
    <property type="match status" value="1"/>
</dbReference>
<dbReference type="Gene3D" id="1.10.443.10">
    <property type="entry name" value="Intergrase catalytic core"/>
    <property type="match status" value="1"/>
</dbReference>
<dbReference type="InterPro" id="IPR013762">
    <property type="entry name" value="Integrase-like_cat_sf"/>
</dbReference>
<keyword evidence="1" id="KW-0233">DNA recombination</keyword>
<evidence type="ECO:0008006" key="6">
    <source>
        <dbReference type="Google" id="ProtNLM"/>
    </source>
</evidence>
<name>A0ABN9TSP6_9DINO</name>
<proteinExistence type="predicted"/>
<keyword evidence="3" id="KW-1133">Transmembrane helix</keyword>
<evidence type="ECO:0000256" key="3">
    <source>
        <dbReference type="SAM" id="Phobius"/>
    </source>
</evidence>
<reference evidence="4" key="1">
    <citation type="submission" date="2023-10" db="EMBL/GenBank/DDBJ databases">
        <authorList>
            <person name="Chen Y."/>
            <person name="Shah S."/>
            <person name="Dougan E. K."/>
            <person name="Thang M."/>
            <person name="Chan C."/>
        </authorList>
    </citation>
    <scope>NUCLEOTIDE SEQUENCE [LARGE SCALE GENOMIC DNA]</scope>
</reference>
<dbReference type="EMBL" id="CAUYUJ010015039">
    <property type="protein sequence ID" value="CAK0849178.1"/>
    <property type="molecule type" value="Genomic_DNA"/>
</dbReference>
<organism evidence="4 5">
    <name type="scientific">Prorocentrum cordatum</name>
    <dbReference type="NCBI Taxonomy" id="2364126"/>
    <lineage>
        <taxon>Eukaryota</taxon>
        <taxon>Sar</taxon>
        <taxon>Alveolata</taxon>
        <taxon>Dinophyceae</taxon>
        <taxon>Prorocentrales</taxon>
        <taxon>Prorocentraceae</taxon>
        <taxon>Prorocentrum</taxon>
    </lineage>
</organism>
<comment type="caution">
    <text evidence="4">The sequence shown here is derived from an EMBL/GenBank/DDBJ whole genome shotgun (WGS) entry which is preliminary data.</text>
</comment>
<feature type="region of interest" description="Disordered" evidence="2">
    <location>
        <begin position="443"/>
        <end position="469"/>
    </location>
</feature>
<keyword evidence="3" id="KW-0812">Transmembrane</keyword>
<feature type="transmembrane region" description="Helical" evidence="3">
    <location>
        <begin position="415"/>
        <end position="438"/>
    </location>
</feature>
<evidence type="ECO:0000256" key="1">
    <source>
        <dbReference type="ARBA" id="ARBA00023172"/>
    </source>
</evidence>